<keyword evidence="1" id="KW-0175">Coiled coil</keyword>
<keyword evidence="3" id="KW-1185">Reference proteome</keyword>
<dbReference type="SUPFAM" id="SSF53335">
    <property type="entry name" value="S-adenosyl-L-methionine-dependent methyltransferases"/>
    <property type="match status" value="1"/>
</dbReference>
<accession>A9AWZ6</accession>
<name>A9AWZ6_HERA2</name>
<organism evidence="2 3">
    <name type="scientific">Herpetosiphon aurantiacus (strain ATCC 23779 / DSM 785 / 114-95)</name>
    <dbReference type="NCBI Taxonomy" id="316274"/>
    <lineage>
        <taxon>Bacteria</taxon>
        <taxon>Bacillati</taxon>
        <taxon>Chloroflexota</taxon>
        <taxon>Chloroflexia</taxon>
        <taxon>Herpetosiphonales</taxon>
        <taxon>Herpetosiphonaceae</taxon>
        <taxon>Herpetosiphon</taxon>
    </lineage>
</organism>
<proteinExistence type="predicted"/>
<dbReference type="GO" id="GO:0032259">
    <property type="term" value="P:methylation"/>
    <property type="evidence" value="ECO:0007669"/>
    <property type="project" value="UniProtKB-KW"/>
</dbReference>
<evidence type="ECO:0000256" key="1">
    <source>
        <dbReference type="SAM" id="Coils"/>
    </source>
</evidence>
<dbReference type="Proteomes" id="UP000000787">
    <property type="component" value="Chromosome"/>
</dbReference>
<protein>
    <submittedName>
        <fullName evidence="2">Methyltransferase type 11</fullName>
    </submittedName>
</protein>
<dbReference type="GO" id="GO:0008168">
    <property type="term" value="F:methyltransferase activity"/>
    <property type="evidence" value="ECO:0007669"/>
    <property type="project" value="UniProtKB-KW"/>
</dbReference>
<dbReference type="Gene3D" id="3.40.50.150">
    <property type="entry name" value="Vaccinia Virus protein VP39"/>
    <property type="match status" value="1"/>
</dbReference>
<keyword evidence="2" id="KW-0808">Transferase</keyword>
<feature type="coiled-coil region" evidence="1">
    <location>
        <begin position="271"/>
        <end position="333"/>
    </location>
</feature>
<dbReference type="InterPro" id="IPR029063">
    <property type="entry name" value="SAM-dependent_MTases_sf"/>
</dbReference>
<dbReference type="Pfam" id="PF13489">
    <property type="entry name" value="Methyltransf_23"/>
    <property type="match status" value="1"/>
</dbReference>
<dbReference type="AlphaFoldDB" id="A9AWZ6"/>
<dbReference type="PANTHER" id="PTHR43861">
    <property type="entry name" value="TRANS-ACONITATE 2-METHYLTRANSFERASE-RELATED"/>
    <property type="match status" value="1"/>
</dbReference>
<dbReference type="PANTHER" id="PTHR43861:SF6">
    <property type="entry name" value="METHYLTRANSFERASE TYPE 11"/>
    <property type="match status" value="1"/>
</dbReference>
<sequence>MQLQPLPTEMLATCPVCGQAQADLVWQQAETFIAEGLCLYQCQACTQIYLNPRLTLESTTILENQSEVYAYTEVEERHEIDIKVDIIGHIEQQGLLKPGRILDVGCNRGLLLVAAQSRGWQPIGIELSSVAAQIARERYGLTVYGDSTCLTELEAFDLITCWHVLEHLHEPLSFMRELAAALKPQGVLAIQVPAYRFREQFIEQQQAGSLLNVVHTLHFTAATLIQLVQQAGLCVFYCDESPLYRMLTVYACHPQGLMARLGPPVWLLAELQQAQIQQAALSKQTSEVEAQVAQLTTTAQTMHDYLGQLETAIDTKNKHIEQLERQITTLESGRLLRWLKALRRLS</sequence>
<dbReference type="CDD" id="cd02440">
    <property type="entry name" value="AdoMet_MTases"/>
    <property type="match status" value="1"/>
</dbReference>
<dbReference type="InParanoid" id="A9AWZ6"/>
<dbReference type="EMBL" id="CP000875">
    <property type="protein sequence ID" value="ABX04804.1"/>
    <property type="molecule type" value="Genomic_DNA"/>
</dbReference>
<gene>
    <name evidence="2" type="ordered locus">Haur_2164</name>
</gene>
<dbReference type="KEGG" id="hau:Haur_2164"/>
<dbReference type="BioCyc" id="HAUR316274:GHYA-2192-MONOMER"/>
<evidence type="ECO:0000313" key="2">
    <source>
        <dbReference type="EMBL" id="ABX04804.1"/>
    </source>
</evidence>
<dbReference type="HOGENOM" id="CLU_825785_0_0_0"/>
<dbReference type="eggNOG" id="COG2227">
    <property type="taxonomic scope" value="Bacteria"/>
</dbReference>
<evidence type="ECO:0000313" key="3">
    <source>
        <dbReference type="Proteomes" id="UP000000787"/>
    </source>
</evidence>
<dbReference type="STRING" id="316274.Haur_2164"/>
<keyword evidence="2" id="KW-0489">Methyltransferase</keyword>
<reference evidence="2 3" key="1">
    <citation type="journal article" date="2011" name="Stand. Genomic Sci.">
        <title>Complete genome sequence of the filamentous gliding predatory bacterium Herpetosiphon aurantiacus type strain (114-95(T)).</title>
        <authorList>
            <person name="Kiss H."/>
            <person name="Nett M."/>
            <person name="Domin N."/>
            <person name="Martin K."/>
            <person name="Maresca J.A."/>
            <person name="Copeland A."/>
            <person name="Lapidus A."/>
            <person name="Lucas S."/>
            <person name="Berry K.W."/>
            <person name="Glavina Del Rio T."/>
            <person name="Dalin E."/>
            <person name="Tice H."/>
            <person name="Pitluck S."/>
            <person name="Richardson P."/>
            <person name="Bruce D."/>
            <person name="Goodwin L."/>
            <person name="Han C."/>
            <person name="Detter J.C."/>
            <person name="Schmutz J."/>
            <person name="Brettin T."/>
            <person name="Land M."/>
            <person name="Hauser L."/>
            <person name="Kyrpides N.C."/>
            <person name="Ivanova N."/>
            <person name="Goker M."/>
            <person name="Woyke T."/>
            <person name="Klenk H.P."/>
            <person name="Bryant D.A."/>
        </authorList>
    </citation>
    <scope>NUCLEOTIDE SEQUENCE [LARGE SCALE GENOMIC DNA]</scope>
    <source>
        <strain evidence="3">ATCC 23779 / DSM 785 / 114-95</strain>
    </source>
</reference>